<name>A0ABW2L1S7_9BACT</name>
<dbReference type="InterPro" id="IPR025738">
    <property type="entry name" value="BatD"/>
</dbReference>
<dbReference type="PANTHER" id="PTHR40940">
    <property type="entry name" value="PROTEIN BATD-RELATED"/>
    <property type="match status" value="1"/>
</dbReference>
<evidence type="ECO:0000313" key="4">
    <source>
        <dbReference type="EMBL" id="MFC7336286.1"/>
    </source>
</evidence>
<keyword evidence="5" id="KW-1185">Reference proteome</keyword>
<keyword evidence="2" id="KW-0812">Transmembrane</keyword>
<dbReference type="PROSITE" id="PS50005">
    <property type="entry name" value="TPR"/>
    <property type="match status" value="1"/>
</dbReference>
<keyword evidence="2" id="KW-0472">Membrane</keyword>
<feature type="domain" description="SH3b" evidence="3">
    <location>
        <begin position="725"/>
        <end position="788"/>
    </location>
</feature>
<dbReference type="RefSeq" id="WP_379709248.1">
    <property type="nucleotide sequence ID" value="NZ_JBHTBS010000001.1"/>
</dbReference>
<keyword evidence="1" id="KW-0802">TPR repeat</keyword>
<reference evidence="5" key="1">
    <citation type="journal article" date="2019" name="Int. J. Syst. Evol. Microbiol.">
        <title>The Global Catalogue of Microorganisms (GCM) 10K type strain sequencing project: providing services to taxonomists for standard genome sequencing and annotation.</title>
        <authorList>
            <consortium name="The Broad Institute Genomics Platform"/>
            <consortium name="The Broad Institute Genome Sequencing Center for Infectious Disease"/>
            <person name="Wu L."/>
            <person name="Ma J."/>
        </authorList>
    </citation>
    <scope>NUCLEOTIDE SEQUENCE [LARGE SCALE GENOMIC DNA]</scope>
    <source>
        <strain evidence="5">CGMCC 4.1467</strain>
    </source>
</reference>
<keyword evidence="2" id="KW-1133">Transmembrane helix</keyword>
<dbReference type="InterPro" id="IPR003646">
    <property type="entry name" value="SH3-like_bac-type"/>
</dbReference>
<sequence>MRFNIPTFFWTALLWLAATLTQAASLRGEIGSRFIIEGEQTLLEYVLSDAPDAGGALVLAPVNGLNISPIGFGAEPRIGLGRRREYVFRYTVSTYQPGDYTIPAATLDLVGETLRSEPIQLRVSRETDIEWSTTKIGNEVLRYAAAFHTIDSEPFLNEVIPTELKIYIPNEQRVEDWGIPEFKRDGVAAWRFEPRPSLGRAKLLGRNYYAVSYPSTLAPTRVGPVQLGPATLRLITVQTTFGQFGAQGVYEAVTLEIPPLDINARALPPGAPEGFEDAIGRFELAVSTDDNEVREGDPINVNILVRGEGNLDTLNVPRPIDEEGWKLYPASPQQRDDRRASTGYTVFRQFMRPLRPHSQVPPFRLVYFDPDQETYATLLSNAIPLTVTPATGPASLGSSAPPALPIPVENMTDILSISSAGSSLLPSGRGLPSWAWQVVPAAIALFLLALIFKSRIAPQLRKDPDELARLRDLKTLEKAPSDLRGFYRAAGHFVERWLGSSDDALPQEILAKRDQSCFKKDVQDEAVPRSERQRILKQLRKLALPLIAIISMFGAGDLHAAESGDSAQDAYESGRYAEAARLWLETGPYERLSADTLYNIGNASYRLGASGEAALYWRRALERDPTHPEARQNLRFFERKFGSIIVKRPDYQHVIASISLDTWKSLVWAGLWIIVLSMLIFPATHRGARWRIAAISGLIIAPIMALAGFCGWYYFPDDARFAPVAEQAVIVTDKATVRTDASRNAPIVIDAPAGSLCQVLTRTGNWTYVAFSNQTRGWVPTGEIELVIPQSPPAVPKLRESTDDGASA</sequence>
<feature type="transmembrane region" description="Helical" evidence="2">
    <location>
        <begin position="692"/>
        <end position="715"/>
    </location>
</feature>
<dbReference type="Gene3D" id="2.30.30.40">
    <property type="entry name" value="SH3 Domains"/>
    <property type="match status" value="1"/>
</dbReference>
<dbReference type="EMBL" id="JBHTBS010000001">
    <property type="protein sequence ID" value="MFC7336286.1"/>
    <property type="molecule type" value="Genomic_DNA"/>
</dbReference>
<feature type="transmembrane region" description="Helical" evidence="2">
    <location>
        <begin position="542"/>
        <end position="561"/>
    </location>
</feature>
<dbReference type="PROSITE" id="PS51781">
    <property type="entry name" value="SH3B"/>
    <property type="match status" value="1"/>
</dbReference>
<dbReference type="SUPFAM" id="SSF48452">
    <property type="entry name" value="TPR-like"/>
    <property type="match status" value="1"/>
</dbReference>
<proteinExistence type="predicted"/>
<feature type="repeat" description="TPR" evidence="1">
    <location>
        <begin position="594"/>
        <end position="627"/>
    </location>
</feature>
<dbReference type="InterPro" id="IPR019734">
    <property type="entry name" value="TPR_rpt"/>
</dbReference>
<dbReference type="InterPro" id="IPR011990">
    <property type="entry name" value="TPR-like_helical_dom_sf"/>
</dbReference>
<accession>A0ABW2L1S7</accession>
<dbReference type="Proteomes" id="UP001596472">
    <property type="component" value="Unassembled WGS sequence"/>
</dbReference>
<evidence type="ECO:0000313" key="5">
    <source>
        <dbReference type="Proteomes" id="UP001596472"/>
    </source>
</evidence>
<evidence type="ECO:0000256" key="2">
    <source>
        <dbReference type="SAM" id="Phobius"/>
    </source>
</evidence>
<feature type="transmembrane region" description="Helical" evidence="2">
    <location>
        <begin position="434"/>
        <end position="452"/>
    </location>
</feature>
<evidence type="ECO:0000259" key="3">
    <source>
        <dbReference type="PROSITE" id="PS51781"/>
    </source>
</evidence>
<dbReference type="PANTHER" id="PTHR40940:SF2">
    <property type="entry name" value="BATD"/>
    <property type="match status" value="1"/>
</dbReference>
<dbReference type="Gene3D" id="1.25.40.10">
    <property type="entry name" value="Tetratricopeptide repeat domain"/>
    <property type="match status" value="1"/>
</dbReference>
<dbReference type="SMART" id="SM00287">
    <property type="entry name" value="SH3b"/>
    <property type="match status" value="1"/>
</dbReference>
<evidence type="ECO:0000256" key="1">
    <source>
        <dbReference type="PROSITE-ProRule" id="PRU00339"/>
    </source>
</evidence>
<gene>
    <name evidence="4" type="ORF">ACFQY0_03785</name>
</gene>
<feature type="transmembrane region" description="Helical" evidence="2">
    <location>
        <begin position="666"/>
        <end position="685"/>
    </location>
</feature>
<dbReference type="SMART" id="SM00028">
    <property type="entry name" value="TPR"/>
    <property type="match status" value="1"/>
</dbReference>
<protein>
    <submittedName>
        <fullName evidence="4">BatD family protein</fullName>
    </submittedName>
</protein>
<comment type="caution">
    <text evidence="4">The sequence shown here is derived from an EMBL/GenBank/DDBJ whole genome shotgun (WGS) entry which is preliminary data.</text>
</comment>
<organism evidence="4 5">
    <name type="scientific">Haloferula chungangensis</name>
    <dbReference type="NCBI Taxonomy" id="1048331"/>
    <lineage>
        <taxon>Bacteria</taxon>
        <taxon>Pseudomonadati</taxon>
        <taxon>Verrucomicrobiota</taxon>
        <taxon>Verrucomicrobiia</taxon>
        <taxon>Verrucomicrobiales</taxon>
        <taxon>Verrucomicrobiaceae</taxon>
        <taxon>Haloferula</taxon>
    </lineage>
</organism>
<dbReference type="Pfam" id="PF13584">
    <property type="entry name" value="BatD"/>
    <property type="match status" value="1"/>
</dbReference>